<dbReference type="InterPro" id="IPR004358">
    <property type="entry name" value="Sig_transdc_His_kin-like_C"/>
</dbReference>
<dbReference type="PRINTS" id="PR00344">
    <property type="entry name" value="BCTRLSENSOR"/>
</dbReference>
<dbReference type="eggNOG" id="arCOG02333">
    <property type="taxonomic scope" value="Archaea"/>
</dbReference>
<keyword evidence="6" id="KW-0175">Coiled coil</keyword>
<dbReference type="InterPro" id="IPR001610">
    <property type="entry name" value="PAC"/>
</dbReference>
<dbReference type="InterPro" id="IPR036890">
    <property type="entry name" value="HATPase_C_sf"/>
</dbReference>
<dbReference type="GO" id="GO:0000155">
    <property type="term" value="F:phosphorelay sensor kinase activity"/>
    <property type="evidence" value="ECO:0007669"/>
    <property type="project" value="InterPro"/>
</dbReference>
<dbReference type="SMART" id="SM00091">
    <property type="entry name" value="PAS"/>
    <property type="match status" value="3"/>
</dbReference>
<dbReference type="SMART" id="SM00086">
    <property type="entry name" value="PAC"/>
    <property type="match status" value="3"/>
</dbReference>
<evidence type="ECO:0000256" key="3">
    <source>
        <dbReference type="ARBA" id="ARBA00022553"/>
    </source>
</evidence>
<evidence type="ECO:0000259" key="9">
    <source>
        <dbReference type="PROSITE" id="PS50113"/>
    </source>
</evidence>
<dbReference type="PANTHER" id="PTHR43304:SF1">
    <property type="entry name" value="PAC DOMAIN-CONTAINING PROTEIN"/>
    <property type="match status" value="1"/>
</dbReference>
<feature type="domain" description="Histidine kinase" evidence="7">
    <location>
        <begin position="385"/>
        <end position="593"/>
    </location>
</feature>
<dbReference type="AlphaFoldDB" id="C7NVC5"/>
<dbReference type="Pfam" id="PF02518">
    <property type="entry name" value="HATPase_c"/>
    <property type="match status" value="1"/>
</dbReference>
<dbReference type="SMART" id="SM00387">
    <property type="entry name" value="HATPase_c"/>
    <property type="match status" value="1"/>
</dbReference>
<evidence type="ECO:0000313" key="11">
    <source>
        <dbReference type="Proteomes" id="UP000002071"/>
    </source>
</evidence>
<name>C7NVC5_HALUD</name>
<dbReference type="CDD" id="cd00082">
    <property type="entry name" value="HisKA"/>
    <property type="match status" value="1"/>
</dbReference>
<evidence type="ECO:0000256" key="2">
    <source>
        <dbReference type="ARBA" id="ARBA00012438"/>
    </source>
</evidence>
<dbReference type="SUPFAM" id="SSF47384">
    <property type="entry name" value="Homodimeric domain of signal transducing histidine kinase"/>
    <property type="match status" value="1"/>
</dbReference>
<gene>
    <name evidence="10" type="ordered locus">Huta_1026</name>
</gene>
<dbReference type="OrthoDB" id="8127at2157"/>
<dbReference type="InterPro" id="IPR000700">
    <property type="entry name" value="PAS-assoc_C"/>
</dbReference>
<feature type="domain" description="PAS" evidence="8">
    <location>
        <begin position="252"/>
        <end position="296"/>
    </location>
</feature>
<dbReference type="InterPro" id="IPR036097">
    <property type="entry name" value="HisK_dim/P_sf"/>
</dbReference>
<dbReference type="PANTHER" id="PTHR43304">
    <property type="entry name" value="PHYTOCHROME-LIKE PROTEIN CPH1"/>
    <property type="match status" value="1"/>
</dbReference>
<feature type="domain" description="PAC" evidence="9">
    <location>
        <begin position="77"/>
        <end position="130"/>
    </location>
</feature>
<dbReference type="PROSITE" id="PS50112">
    <property type="entry name" value="PAS"/>
    <property type="match status" value="2"/>
</dbReference>
<keyword evidence="4" id="KW-0808">Transferase</keyword>
<organism evidence="10 11">
    <name type="scientific">Halorhabdus utahensis (strain DSM 12940 / JCM 11049 / AX-2)</name>
    <dbReference type="NCBI Taxonomy" id="519442"/>
    <lineage>
        <taxon>Archaea</taxon>
        <taxon>Methanobacteriati</taxon>
        <taxon>Methanobacteriota</taxon>
        <taxon>Stenosarchaea group</taxon>
        <taxon>Halobacteria</taxon>
        <taxon>Halobacteriales</taxon>
        <taxon>Haloarculaceae</taxon>
        <taxon>Halorhabdus</taxon>
    </lineage>
</organism>
<dbReference type="PROSITE" id="PS50109">
    <property type="entry name" value="HIS_KIN"/>
    <property type="match status" value="1"/>
</dbReference>
<evidence type="ECO:0000256" key="5">
    <source>
        <dbReference type="ARBA" id="ARBA00022777"/>
    </source>
</evidence>
<keyword evidence="11" id="KW-1185">Reference proteome</keyword>
<sequence length="599" mass="66300">MASDDEVARKAFEKAATIMLVLDIEGTIQRINDRGCAVLGYDRDELLGSDWFETVVPEESDVGLPAVLDGLRDDDEFDVHENTVRTVDGEIRRIKWHVTGLRDDAGEVTHLLVSGSDVTERAETERRLRRYEQTVESSTNQLAVVDREYTYELANRNYRRFHGLGEEIPAELTIADVYGTETFEAIKPAVDRALAGESLAYEITRPGPDGDDRTFDVRYFPLVADDDTVEGAVAALREVTEQRARERERRETRDTFEGLFHGINDAVFVHDFDGQFLAVNETARERLGYDEGELLGMTPHDITAGQLTGQISEAVETIRDEGELTFETVHLTTSGEQIPVEITSSLVSYFGEEAVLSVARDITARKERERQLELEVDRLAEFAGVISHDLRNPLNVAQSRITLAAEECGDDHEHIAPVVNALDRMESIIEDTLMLARQGETVGETEAVAIADLVGQCWDAVTTGETTLEIADKFSLRADRDRLQHVFENLFRNAVEHASRTPHSSSTPRDAIERAGEAVTISVGRLGDDGFYVEDDGPGIPAADHETVFEPGFSIQDEGTGFGLTIVRQIAEAHGWTVDVTDGAAGGARFEFTGVDIVE</sequence>
<proteinExistence type="predicted"/>
<feature type="domain" description="PAC" evidence="9">
    <location>
        <begin position="197"/>
        <end position="251"/>
    </location>
</feature>
<dbReference type="Proteomes" id="UP000002071">
    <property type="component" value="Chromosome"/>
</dbReference>
<dbReference type="EMBL" id="CP001687">
    <property type="protein sequence ID" value="ACV11209.1"/>
    <property type="molecule type" value="Genomic_DNA"/>
</dbReference>
<dbReference type="Gene3D" id="1.10.287.130">
    <property type="match status" value="1"/>
</dbReference>
<evidence type="ECO:0000259" key="7">
    <source>
        <dbReference type="PROSITE" id="PS50109"/>
    </source>
</evidence>
<dbReference type="Gene3D" id="3.30.450.20">
    <property type="entry name" value="PAS domain"/>
    <property type="match status" value="3"/>
</dbReference>
<keyword evidence="3" id="KW-0597">Phosphoprotein</keyword>
<dbReference type="InterPro" id="IPR005467">
    <property type="entry name" value="His_kinase_dom"/>
</dbReference>
<accession>C7NVC5</accession>
<evidence type="ECO:0000256" key="6">
    <source>
        <dbReference type="SAM" id="Coils"/>
    </source>
</evidence>
<keyword evidence="5 10" id="KW-0418">Kinase</keyword>
<dbReference type="GeneID" id="8383299"/>
<evidence type="ECO:0000256" key="4">
    <source>
        <dbReference type="ARBA" id="ARBA00022679"/>
    </source>
</evidence>
<dbReference type="RefSeq" id="WP_015788785.1">
    <property type="nucleotide sequence ID" value="NC_013158.1"/>
</dbReference>
<dbReference type="SUPFAM" id="SSF55785">
    <property type="entry name" value="PYP-like sensor domain (PAS domain)"/>
    <property type="match status" value="3"/>
</dbReference>
<dbReference type="CDD" id="cd00075">
    <property type="entry name" value="HATPase"/>
    <property type="match status" value="1"/>
</dbReference>
<protein>
    <recommendedName>
        <fullName evidence="2">histidine kinase</fullName>
        <ecNumber evidence="2">2.7.13.3</ecNumber>
    </recommendedName>
</protein>
<comment type="catalytic activity">
    <reaction evidence="1">
        <text>ATP + protein L-histidine = ADP + protein N-phospho-L-histidine.</text>
        <dbReference type="EC" id="2.7.13.3"/>
    </reaction>
</comment>
<reference evidence="10 11" key="1">
    <citation type="journal article" date="2009" name="Stand. Genomic Sci.">
        <title>Complete genome sequence of Halorhabdus utahensis type strain (AX-2).</title>
        <authorList>
            <person name="Anderson I."/>
            <person name="Tindall B.J."/>
            <person name="Pomrenke H."/>
            <person name="Goker M."/>
            <person name="Lapidus A."/>
            <person name="Nolan M."/>
            <person name="Copeland A."/>
            <person name="Glavina Del Rio T."/>
            <person name="Chen F."/>
            <person name="Tice H."/>
            <person name="Cheng J.F."/>
            <person name="Lucas S."/>
            <person name="Chertkov O."/>
            <person name="Bruce D."/>
            <person name="Brettin T."/>
            <person name="Detter J.C."/>
            <person name="Han C."/>
            <person name="Goodwin L."/>
            <person name="Land M."/>
            <person name="Hauser L."/>
            <person name="Chang Y.J."/>
            <person name="Jeffries C.D."/>
            <person name="Pitluck S."/>
            <person name="Pati A."/>
            <person name="Mavromatis K."/>
            <person name="Ivanova N."/>
            <person name="Ovchinnikova G."/>
            <person name="Chen A."/>
            <person name="Palaniappan K."/>
            <person name="Chain P."/>
            <person name="Rohde M."/>
            <person name="Bristow J."/>
            <person name="Eisen J.A."/>
            <person name="Markowitz V."/>
            <person name="Hugenholtz P."/>
            <person name="Kyrpides N.C."/>
            <person name="Klenk H.P."/>
        </authorList>
    </citation>
    <scope>NUCLEOTIDE SEQUENCE [LARGE SCALE GENOMIC DNA]</scope>
    <source>
        <strain evidence="11">DSM 12940 / JCM 11049 / AX-2</strain>
    </source>
</reference>
<dbReference type="SUPFAM" id="SSF55874">
    <property type="entry name" value="ATPase domain of HSP90 chaperone/DNA topoisomerase II/histidine kinase"/>
    <property type="match status" value="1"/>
</dbReference>
<dbReference type="InterPro" id="IPR052162">
    <property type="entry name" value="Sensor_kinase/Photoreceptor"/>
</dbReference>
<evidence type="ECO:0000259" key="8">
    <source>
        <dbReference type="PROSITE" id="PS50112"/>
    </source>
</evidence>
<dbReference type="SMART" id="SM00388">
    <property type="entry name" value="HisKA"/>
    <property type="match status" value="1"/>
</dbReference>
<dbReference type="STRING" id="519442.Huta_1026"/>
<dbReference type="InterPro" id="IPR035965">
    <property type="entry name" value="PAS-like_dom_sf"/>
</dbReference>
<dbReference type="Pfam" id="PF00512">
    <property type="entry name" value="HisKA"/>
    <property type="match status" value="1"/>
</dbReference>
<dbReference type="InterPro" id="IPR000014">
    <property type="entry name" value="PAS"/>
</dbReference>
<dbReference type="InterPro" id="IPR013656">
    <property type="entry name" value="PAS_4"/>
</dbReference>
<dbReference type="KEGG" id="hut:Huta_1026"/>
<dbReference type="CDD" id="cd00130">
    <property type="entry name" value="PAS"/>
    <property type="match status" value="2"/>
</dbReference>
<dbReference type="HOGENOM" id="CLU_000445_114_58_2"/>
<dbReference type="Gene3D" id="3.30.565.10">
    <property type="entry name" value="Histidine kinase-like ATPase, C-terminal domain"/>
    <property type="match status" value="1"/>
</dbReference>
<dbReference type="InterPro" id="IPR003594">
    <property type="entry name" value="HATPase_dom"/>
</dbReference>
<dbReference type="Pfam" id="PF08448">
    <property type="entry name" value="PAS_4"/>
    <property type="match status" value="3"/>
</dbReference>
<evidence type="ECO:0000313" key="10">
    <source>
        <dbReference type="EMBL" id="ACV11209.1"/>
    </source>
</evidence>
<evidence type="ECO:0000256" key="1">
    <source>
        <dbReference type="ARBA" id="ARBA00000085"/>
    </source>
</evidence>
<dbReference type="EC" id="2.7.13.3" evidence="2"/>
<dbReference type="InterPro" id="IPR003661">
    <property type="entry name" value="HisK_dim/P_dom"/>
</dbReference>
<feature type="domain" description="PAS" evidence="8">
    <location>
        <begin position="4"/>
        <end position="59"/>
    </location>
</feature>
<feature type="coiled-coil region" evidence="6">
    <location>
        <begin position="121"/>
        <end position="148"/>
    </location>
</feature>
<dbReference type="NCBIfam" id="TIGR00229">
    <property type="entry name" value="sensory_box"/>
    <property type="match status" value="3"/>
</dbReference>
<dbReference type="PROSITE" id="PS50113">
    <property type="entry name" value="PAC"/>
    <property type="match status" value="2"/>
</dbReference>